<feature type="transmembrane region" description="Helical" evidence="8">
    <location>
        <begin position="46"/>
        <end position="63"/>
    </location>
</feature>
<dbReference type="PANTHER" id="PTHR22914">
    <property type="entry name" value="CHITIN SYNTHASE"/>
    <property type="match status" value="1"/>
</dbReference>
<dbReference type="InterPro" id="IPR004835">
    <property type="entry name" value="Chitin_synth"/>
</dbReference>
<feature type="region of interest" description="Disordered" evidence="7">
    <location>
        <begin position="1318"/>
        <end position="1364"/>
    </location>
</feature>
<dbReference type="EC" id="2.4.1.16" evidence="2"/>
<dbReference type="GO" id="GO:0016020">
    <property type="term" value="C:membrane"/>
    <property type="evidence" value="ECO:0007669"/>
    <property type="project" value="UniProtKB-SubCell"/>
</dbReference>
<evidence type="ECO:0000256" key="3">
    <source>
        <dbReference type="ARBA" id="ARBA00022676"/>
    </source>
</evidence>
<dbReference type="GO" id="GO:0004100">
    <property type="term" value="F:chitin synthase activity"/>
    <property type="evidence" value="ECO:0007669"/>
    <property type="project" value="UniProtKB-EC"/>
</dbReference>
<evidence type="ECO:0000256" key="4">
    <source>
        <dbReference type="ARBA" id="ARBA00022692"/>
    </source>
</evidence>
<feature type="compositionally biased region" description="Low complexity" evidence="7">
    <location>
        <begin position="673"/>
        <end position="684"/>
    </location>
</feature>
<name>A0AAD7XZY4_9FUNG</name>
<organism evidence="9 10">
    <name type="scientific">Lichtheimia ornata</name>
    <dbReference type="NCBI Taxonomy" id="688661"/>
    <lineage>
        <taxon>Eukaryota</taxon>
        <taxon>Fungi</taxon>
        <taxon>Fungi incertae sedis</taxon>
        <taxon>Mucoromycota</taxon>
        <taxon>Mucoromycotina</taxon>
        <taxon>Mucoromycetes</taxon>
        <taxon>Mucorales</taxon>
        <taxon>Lichtheimiaceae</taxon>
        <taxon>Lichtheimia</taxon>
    </lineage>
</organism>
<dbReference type="RefSeq" id="XP_058344169.1">
    <property type="nucleotide sequence ID" value="XM_058485019.1"/>
</dbReference>
<feature type="compositionally biased region" description="Low complexity" evidence="7">
    <location>
        <begin position="1339"/>
        <end position="1352"/>
    </location>
</feature>
<evidence type="ECO:0000313" key="10">
    <source>
        <dbReference type="Proteomes" id="UP001234581"/>
    </source>
</evidence>
<proteinExistence type="predicted"/>
<dbReference type="Pfam" id="PF03142">
    <property type="entry name" value="Chitin_synth_2"/>
    <property type="match status" value="2"/>
</dbReference>
<evidence type="ECO:0000256" key="5">
    <source>
        <dbReference type="ARBA" id="ARBA00022989"/>
    </source>
</evidence>
<comment type="subcellular location">
    <subcellularLocation>
        <location evidence="1">Membrane</location>
        <topology evidence="1">Multi-pass membrane protein</topology>
    </subcellularLocation>
</comment>
<keyword evidence="4 8" id="KW-0812">Transmembrane</keyword>
<evidence type="ECO:0000256" key="1">
    <source>
        <dbReference type="ARBA" id="ARBA00004141"/>
    </source>
</evidence>
<evidence type="ECO:0000313" key="9">
    <source>
        <dbReference type="EMBL" id="KAJ8659256.1"/>
    </source>
</evidence>
<accession>A0AAD7XZY4</accession>
<comment type="caution">
    <text evidence="9">The sequence shown here is derived from an EMBL/GenBank/DDBJ whole genome shotgun (WGS) entry which is preliminary data.</text>
</comment>
<feature type="compositionally biased region" description="Low complexity" evidence="7">
    <location>
        <begin position="1125"/>
        <end position="1137"/>
    </location>
</feature>
<evidence type="ECO:0000256" key="6">
    <source>
        <dbReference type="ARBA" id="ARBA00023136"/>
    </source>
</evidence>
<keyword evidence="3" id="KW-0328">Glycosyltransferase</keyword>
<dbReference type="InterPro" id="IPR029044">
    <property type="entry name" value="Nucleotide-diphossugar_trans"/>
</dbReference>
<dbReference type="GO" id="GO:0006031">
    <property type="term" value="P:chitin biosynthetic process"/>
    <property type="evidence" value="ECO:0007669"/>
    <property type="project" value="TreeGrafter"/>
</dbReference>
<dbReference type="EMBL" id="JARTCD010000019">
    <property type="protein sequence ID" value="KAJ8659256.1"/>
    <property type="molecule type" value="Genomic_DNA"/>
</dbReference>
<dbReference type="SUPFAM" id="SSF53448">
    <property type="entry name" value="Nucleotide-diphospho-sugar transferases"/>
    <property type="match status" value="1"/>
</dbReference>
<protein>
    <recommendedName>
        <fullName evidence="2">chitin synthase</fullName>
        <ecNumber evidence="2">2.4.1.16</ecNumber>
    </recommendedName>
</protein>
<feature type="region of interest" description="Disordered" evidence="7">
    <location>
        <begin position="1278"/>
        <end position="1302"/>
    </location>
</feature>
<gene>
    <name evidence="9" type="ORF">O0I10_004970</name>
</gene>
<keyword evidence="3" id="KW-0808">Transferase</keyword>
<evidence type="ECO:0000256" key="7">
    <source>
        <dbReference type="SAM" id="MobiDB-lite"/>
    </source>
</evidence>
<feature type="transmembrane region" description="Helical" evidence="8">
    <location>
        <begin position="890"/>
        <end position="914"/>
    </location>
</feature>
<keyword evidence="6 8" id="KW-0472">Membrane</keyword>
<feature type="region of interest" description="Disordered" evidence="7">
    <location>
        <begin position="1027"/>
        <end position="1050"/>
    </location>
</feature>
<feature type="transmembrane region" description="Helical" evidence="8">
    <location>
        <begin position="331"/>
        <end position="350"/>
    </location>
</feature>
<feature type="compositionally biased region" description="Basic residues" evidence="7">
    <location>
        <begin position="1115"/>
        <end position="1124"/>
    </location>
</feature>
<feature type="compositionally biased region" description="Acidic residues" evidence="7">
    <location>
        <begin position="951"/>
        <end position="962"/>
    </location>
</feature>
<feature type="region of interest" description="Disordered" evidence="7">
    <location>
        <begin position="673"/>
        <end position="692"/>
    </location>
</feature>
<feature type="transmembrane region" description="Helical" evidence="8">
    <location>
        <begin position="12"/>
        <end position="34"/>
    </location>
</feature>
<reference evidence="9 10" key="1">
    <citation type="submission" date="2023-03" db="EMBL/GenBank/DDBJ databases">
        <title>Genome sequence of Lichtheimia ornata CBS 291.66.</title>
        <authorList>
            <person name="Mohabir J.T."/>
            <person name="Shea T.P."/>
            <person name="Kurbessoian T."/>
            <person name="Berby B."/>
            <person name="Fontaine J."/>
            <person name="Livny J."/>
            <person name="Gnirke A."/>
            <person name="Stajich J.E."/>
            <person name="Cuomo C.A."/>
        </authorList>
    </citation>
    <scope>NUCLEOTIDE SEQUENCE [LARGE SCALE GENOMIC DNA]</scope>
    <source>
        <strain evidence="9">CBS 291.66</strain>
    </source>
</reference>
<sequence>MGTPTCHRILWVLFARLCTLIFPDFILKYIVGLRTAASRQAWREKIATLILFLTAVGVFLFWMEYISTLFCNHDDYVQYDDVYKNESKYVDINGNAFEFEKFKDSPTWKSMATTLGQYSGYDVSPMFPWFMQLDRDDKTYKDPWLNRCIVDPGRVAQADAWLAHKLANDPGYSFVNQQGVKQMQCPWPNRTLTSGAPCFPWPDHTIPTKGEIVYDPMMVANFTTLPTSDDFGQAFVILDGNVLDVTSYLDTATNVIEMSSGIYSRAFALDRMFLPLDVTMMLFINLGTDITDDFYANITDANIYGHCLHDLFFKGVVQNNAPTGCRRINPALWATMGIGLIYFLLKMNLAHLCRLRFMQRFLFSSSFGEKLSATAAAAKSSSPFTILLVPCFAEPCEILRQTFESLARSNYDDERKLLLFVCDGSEAQSRYDSKPAHVCLLELLGYSGNTATTAEEQPYVSLGQHGKRTNCGKVYAGFYETGRNRVPYLVVVKTGAPGEERTETNGNVGNRGKRDSMVLVMSFLERCTNLASHRMAPLEYELFNQCYSVLGIDPRRFKYMLVVDADTQVHPDAVPRLVARLEADRRMLAVSGHARPANPEQNIITMLQVFPLYQTFYSGLAYEAFLGTVLSVNGGLVMYKLWTEHMPGDDIQHLRQQKRSWWSNWCWPRSSKSTASSQQTIQQQHETKWPKVSDEIHPEQVPWDQASSSPADAVASLDQESRLSLSPNSGIRLCCIHPTVLRGFAAARADTLHMQNVLLLGEEQYLGVVLLKSHPQHRLGFEPEAVGYVTLPTHLWSLQALQSRNLRSALHIHLELQRVAWDLGFTCWILSVTKLVDMLFSVPIIIYSYSIFVRYLMDFGLAYAIIALCFCCLITLHIIYFIVRRQFKYVLWFIIYCLFSVPLFAVWFPIVALWSSDYADRWFDVWPTASRSRYRGRAHGIIDRHHHKDDESTEKDDEDDNATYEPKQQDHEQQQQQAMMVVPRMRLGEYEAIEAERAYQRAMEEAAALDSKFRGFTGFVEEGRSNSIRSLPSRRSLDPFSDPLPPTGATTRFNRLSQANDGYNTASSSPTASVRAGSMANPFASALDNPFHDEYAVKSHDQLGTPAADETIYNRKHHRHHHKQSQSQSSYFSHASSRTNTPPITTAATAEELRHLYTPPLQPPRAATPLVNGYATVSSSSSSSARRYMEGHHHIRAHSTDSVLASDQCSIHSTASNSLSIASSNLSMDPELSLENSRYDPFYQTPTSINNRNSNSMVNEEGRSAALHGRVGLRIPGHMATAGLPPPAAATTTTTSSGPGASLLPARIRAAARLRKPSTPLPLNHQHRQHQQHHHRNVSDSSVSARTTTSSTFYSRPQQPNNNATDLRESILQEIRLYLKDADLDSITRAQVKEHLYRLFGPAIMDHEDQSLQDFIHRSIEDITLELLTRPSSPD</sequence>
<feature type="region of interest" description="Disordered" evidence="7">
    <location>
        <begin position="945"/>
        <end position="977"/>
    </location>
</feature>
<evidence type="ECO:0000256" key="8">
    <source>
        <dbReference type="SAM" id="Phobius"/>
    </source>
</evidence>
<keyword evidence="10" id="KW-1185">Reference proteome</keyword>
<dbReference type="GO" id="GO:0030428">
    <property type="term" value="C:cell septum"/>
    <property type="evidence" value="ECO:0007669"/>
    <property type="project" value="TreeGrafter"/>
</dbReference>
<dbReference type="PANTHER" id="PTHR22914:SF41">
    <property type="entry name" value="CHITIN SYNTHASE 7"/>
    <property type="match status" value="1"/>
</dbReference>
<dbReference type="GO" id="GO:0071944">
    <property type="term" value="C:cell periphery"/>
    <property type="evidence" value="ECO:0007669"/>
    <property type="project" value="TreeGrafter"/>
</dbReference>
<dbReference type="Proteomes" id="UP001234581">
    <property type="component" value="Unassembled WGS sequence"/>
</dbReference>
<dbReference type="Gene3D" id="3.90.550.10">
    <property type="entry name" value="Spore Coat Polysaccharide Biosynthesis Protein SpsA, Chain A"/>
    <property type="match status" value="1"/>
</dbReference>
<feature type="compositionally biased region" description="Basic residues" evidence="7">
    <location>
        <begin position="1325"/>
        <end position="1336"/>
    </location>
</feature>
<feature type="compositionally biased region" description="Low complexity" evidence="7">
    <location>
        <begin position="1289"/>
        <end position="1302"/>
    </location>
</feature>
<feature type="compositionally biased region" description="Polar residues" evidence="7">
    <location>
        <begin position="1353"/>
        <end position="1364"/>
    </location>
</feature>
<evidence type="ECO:0000256" key="2">
    <source>
        <dbReference type="ARBA" id="ARBA00012543"/>
    </source>
</evidence>
<feature type="region of interest" description="Disordered" evidence="7">
    <location>
        <begin position="1115"/>
        <end position="1143"/>
    </location>
</feature>
<dbReference type="GeneID" id="83212383"/>
<feature type="transmembrane region" description="Helical" evidence="8">
    <location>
        <begin position="863"/>
        <end position="883"/>
    </location>
</feature>
<keyword evidence="5 8" id="KW-1133">Transmembrane helix</keyword>